<keyword evidence="6" id="KW-1185">Reference proteome</keyword>
<dbReference type="RefSeq" id="WP_128489612.1">
    <property type="nucleotide sequence ID" value="NZ_JBHLXB010000001.1"/>
</dbReference>
<name>A0A3S3WLJ7_9RHOB</name>
<dbReference type="Gene3D" id="3.40.190.170">
    <property type="entry name" value="Bacterial extracellular solute-binding protein, family 7"/>
    <property type="match status" value="1"/>
</dbReference>
<accession>A0A3S3WLJ7</accession>
<dbReference type="OrthoDB" id="7239472at2"/>
<keyword evidence="3" id="KW-0574">Periplasm</keyword>
<feature type="chain" id="PRO_5018740364" evidence="4">
    <location>
        <begin position="25"/>
        <end position="383"/>
    </location>
</feature>
<dbReference type="AlphaFoldDB" id="A0A3S3WLJ7"/>
<dbReference type="CDD" id="cd13666">
    <property type="entry name" value="PBP2_TRAP_DctP_like_1"/>
    <property type="match status" value="1"/>
</dbReference>
<dbReference type="Proteomes" id="UP000287168">
    <property type="component" value="Unassembled WGS sequence"/>
</dbReference>
<evidence type="ECO:0000256" key="4">
    <source>
        <dbReference type="SAM" id="SignalP"/>
    </source>
</evidence>
<comment type="subcellular location">
    <subcellularLocation>
        <location evidence="1">Periplasm</location>
    </subcellularLocation>
</comment>
<dbReference type="Pfam" id="PF03480">
    <property type="entry name" value="DctP"/>
    <property type="match status" value="1"/>
</dbReference>
<evidence type="ECO:0000256" key="1">
    <source>
        <dbReference type="ARBA" id="ARBA00004418"/>
    </source>
</evidence>
<evidence type="ECO:0000313" key="6">
    <source>
        <dbReference type="Proteomes" id="UP000287168"/>
    </source>
</evidence>
<gene>
    <name evidence="5" type="ORF">EP867_12250</name>
</gene>
<evidence type="ECO:0000256" key="2">
    <source>
        <dbReference type="ARBA" id="ARBA00022729"/>
    </source>
</evidence>
<comment type="caution">
    <text evidence="5">The sequence shown here is derived from an EMBL/GenBank/DDBJ whole genome shotgun (WGS) entry which is preliminary data.</text>
</comment>
<dbReference type="GO" id="GO:0042597">
    <property type="term" value="C:periplasmic space"/>
    <property type="evidence" value="ECO:0007669"/>
    <property type="project" value="UniProtKB-SubCell"/>
</dbReference>
<organism evidence="5 6">
    <name type="scientific">Falsigemmobacter intermedius</name>
    <dbReference type="NCBI Taxonomy" id="1553448"/>
    <lineage>
        <taxon>Bacteria</taxon>
        <taxon>Pseudomonadati</taxon>
        <taxon>Pseudomonadota</taxon>
        <taxon>Alphaproteobacteria</taxon>
        <taxon>Rhodobacterales</taxon>
        <taxon>Paracoccaceae</taxon>
        <taxon>Falsigemmobacter</taxon>
    </lineage>
</organism>
<dbReference type="InterPro" id="IPR038404">
    <property type="entry name" value="TRAP_DctP_sf"/>
</dbReference>
<proteinExistence type="predicted"/>
<dbReference type="InterPro" id="IPR018389">
    <property type="entry name" value="DctP_fam"/>
</dbReference>
<sequence length="383" mass="41603">MKKNKTFAAALTLALSLGAGAAQADRTLSYAHGFPPGSDTDKATASLSARIDELTGGKIKIEAYPMSLLNFLETPDGIRDGMADMGWSVPAYAPALFPRTNMLAELNMQTLFAGRTSNLNMAYAGAMGEYIMLHCADCRAEYTKHNQVYTGFTASTNYGLQCVKPVTTLEDIKGKRLRVAGAQWARWATALGATSVSLPLNEIFEGLSQGVIDCVVTAIPELTNMGLVDVIKAIEPSIPGGTFASNAMANVNLDVWKGLSAEEREAMFKAVNAYAADVTWRYEASDRAAVETAKAAGIEITRADEGLMEFSREFATKEAKEVIGKAYAEKFGIENAQQMIDDFLPILEKWMGLTANINSAEEIEKLYWSEVYEKLDRASYGLN</sequence>
<dbReference type="NCBIfam" id="NF037995">
    <property type="entry name" value="TRAP_S1"/>
    <property type="match status" value="1"/>
</dbReference>
<dbReference type="EMBL" id="SBLC01000016">
    <property type="protein sequence ID" value="RWY40435.1"/>
    <property type="molecule type" value="Genomic_DNA"/>
</dbReference>
<evidence type="ECO:0000313" key="5">
    <source>
        <dbReference type="EMBL" id="RWY40435.1"/>
    </source>
</evidence>
<feature type="signal peptide" evidence="4">
    <location>
        <begin position="1"/>
        <end position="24"/>
    </location>
</feature>
<reference evidence="5 6" key="1">
    <citation type="journal article" date="2015" name="Int. J. Syst. Evol. Microbiol.">
        <title>Gemmobacter intermedius sp. nov., isolated from a white stork (Ciconia ciconia).</title>
        <authorList>
            <person name="Kampfer P."/>
            <person name="Jerzak L."/>
            <person name="Wilharm G."/>
            <person name="Golke J."/>
            <person name="Busse H.J."/>
            <person name="Glaeser S.P."/>
        </authorList>
    </citation>
    <scope>NUCLEOTIDE SEQUENCE [LARGE SCALE GENOMIC DNA]</scope>
    <source>
        <strain evidence="5 6">119/4</strain>
    </source>
</reference>
<evidence type="ECO:0000256" key="3">
    <source>
        <dbReference type="ARBA" id="ARBA00022764"/>
    </source>
</evidence>
<protein>
    <submittedName>
        <fullName evidence="5">C4-dicarboxylate ABC transporter substrate-binding protein</fullName>
    </submittedName>
</protein>
<keyword evidence="2 4" id="KW-0732">Signal</keyword>
<dbReference type="PANTHER" id="PTHR33376:SF5">
    <property type="entry name" value="EXTRACYTOPLASMIC SOLUTE RECEPTOR PROTEIN"/>
    <property type="match status" value="1"/>
</dbReference>
<dbReference type="PANTHER" id="PTHR33376">
    <property type="match status" value="1"/>
</dbReference>
<dbReference type="GO" id="GO:0055085">
    <property type="term" value="P:transmembrane transport"/>
    <property type="evidence" value="ECO:0007669"/>
    <property type="project" value="InterPro"/>
</dbReference>